<evidence type="ECO:0000256" key="1">
    <source>
        <dbReference type="SAM" id="Phobius"/>
    </source>
</evidence>
<evidence type="ECO:0000313" key="3">
    <source>
        <dbReference type="Proteomes" id="UP000595095"/>
    </source>
</evidence>
<dbReference type="EMBL" id="CP064795">
    <property type="protein sequence ID" value="QPG05209.1"/>
    <property type="molecule type" value="Genomic_DNA"/>
</dbReference>
<accession>A0A7S9HCL1</accession>
<feature type="transmembrane region" description="Helical" evidence="1">
    <location>
        <begin position="130"/>
        <end position="148"/>
    </location>
</feature>
<keyword evidence="1" id="KW-0472">Membrane</keyword>
<proteinExistence type="predicted"/>
<reference evidence="2 3" key="1">
    <citation type="submission" date="2020-11" db="EMBL/GenBank/DDBJ databases">
        <title>Complete genome sequence for Salinimonas sp. strain G2-b.</title>
        <authorList>
            <person name="Park S.-J."/>
        </authorList>
    </citation>
    <scope>NUCLEOTIDE SEQUENCE [LARGE SCALE GENOMIC DNA]</scope>
    <source>
        <strain evidence="2 3">G2-b</strain>
    </source>
</reference>
<gene>
    <name evidence="2" type="ORF">IT774_13930</name>
</gene>
<name>A0A7S9HCL1_9ALTE</name>
<dbReference type="KEGG" id="smaa:IT774_13930"/>
<organism evidence="2 3">
    <name type="scientific">Salinimonas marina</name>
    <dbReference type="NCBI Taxonomy" id="2785918"/>
    <lineage>
        <taxon>Bacteria</taxon>
        <taxon>Pseudomonadati</taxon>
        <taxon>Pseudomonadota</taxon>
        <taxon>Gammaproteobacteria</taxon>
        <taxon>Alteromonadales</taxon>
        <taxon>Alteromonadaceae</taxon>
        <taxon>Alteromonas/Salinimonas group</taxon>
        <taxon>Salinimonas</taxon>
    </lineage>
</organism>
<dbReference type="RefSeq" id="WP_195810300.1">
    <property type="nucleotide sequence ID" value="NZ_CP064795.1"/>
</dbReference>
<keyword evidence="1" id="KW-1133">Transmembrane helix</keyword>
<keyword evidence="1" id="KW-0812">Transmembrane</keyword>
<protein>
    <submittedName>
        <fullName evidence="2">Uncharacterized protein</fullName>
    </submittedName>
</protein>
<keyword evidence="3" id="KW-1185">Reference proteome</keyword>
<dbReference type="AlphaFoldDB" id="A0A7S9HCL1"/>
<feature type="transmembrane region" description="Helical" evidence="1">
    <location>
        <begin position="61"/>
        <end position="83"/>
    </location>
</feature>
<sequence>MSFLSLLCRMVVALLPAWVVTYVLACVFHSQRVIHALTEVDVKVAVSERLSMSAYDLWGLLPSYGAAIALALVLSMMVVALLLRWMQPSSLIAALVAALGGAMAMLVMLLSMQPIMGVTLIAGAREITGIMLQCFAGAVGGVVFQYCFKPGMSATP</sequence>
<feature type="transmembrane region" description="Helical" evidence="1">
    <location>
        <begin position="90"/>
        <end position="110"/>
    </location>
</feature>
<dbReference type="Proteomes" id="UP000595095">
    <property type="component" value="Chromosome"/>
</dbReference>
<evidence type="ECO:0000313" key="2">
    <source>
        <dbReference type="EMBL" id="QPG05209.1"/>
    </source>
</evidence>